<dbReference type="Gene3D" id="3.10.580.10">
    <property type="entry name" value="CBS-domain"/>
    <property type="match status" value="1"/>
</dbReference>
<organism evidence="5 6">
    <name type="scientific">Thermospira aquatica</name>
    <dbReference type="NCBI Taxonomy" id="2828656"/>
    <lineage>
        <taxon>Bacteria</taxon>
        <taxon>Pseudomonadati</taxon>
        <taxon>Spirochaetota</taxon>
        <taxon>Spirochaetia</taxon>
        <taxon>Brevinematales</taxon>
        <taxon>Thermospiraceae</taxon>
        <taxon>Thermospira</taxon>
    </lineage>
</organism>
<dbReference type="SUPFAM" id="SSF54631">
    <property type="entry name" value="CBS-domain pair"/>
    <property type="match status" value="1"/>
</dbReference>
<dbReference type="AlphaFoldDB" id="A0AAX3BAK6"/>
<dbReference type="Proteomes" id="UP001056539">
    <property type="component" value="Chromosome"/>
</dbReference>
<feature type="coiled-coil region" evidence="3">
    <location>
        <begin position="135"/>
        <end position="169"/>
    </location>
</feature>
<dbReference type="InterPro" id="IPR036890">
    <property type="entry name" value="HATPase_C_sf"/>
</dbReference>
<gene>
    <name evidence="5" type="ORF">KDW03_07335</name>
</gene>
<evidence type="ECO:0000259" key="4">
    <source>
        <dbReference type="PROSITE" id="PS51371"/>
    </source>
</evidence>
<evidence type="ECO:0000256" key="2">
    <source>
        <dbReference type="PROSITE-ProRule" id="PRU00703"/>
    </source>
</evidence>
<feature type="domain" description="CBS" evidence="4">
    <location>
        <begin position="91"/>
        <end position="148"/>
    </location>
</feature>
<dbReference type="PANTHER" id="PTHR43080">
    <property type="entry name" value="CBS DOMAIN-CONTAINING PROTEIN CBSX3, MITOCHONDRIAL"/>
    <property type="match status" value="1"/>
</dbReference>
<dbReference type="PANTHER" id="PTHR43080:SF2">
    <property type="entry name" value="CBS DOMAIN-CONTAINING PROTEIN"/>
    <property type="match status" value="1"/>
</dbReference>
<keyword evidence="1 2" id="KW-0129">CBS domain</keyword>
<dbReference type="SUPFAM" id="SSF55874">
    <property type="entry name" value="ATPase domain of HSP90 chaperone/DNA topoisomerase II/histidine kinase"/>
    <property type="match status" value="1"/>
</dbReference>
<dbReference type="InterPro" id="IPR000644">
    <property type="entry name" value="CBS_dom"/>
</dbReference>
<dbReference type="SMART" id="SM00116">
    <property type="entry name" value="CBS"/>
    <property type="match status" value="2"/>
</dbReference>
<dbReference type="InterPro" id="IPR046342">
    <property type="entry name" value="CBS_dom_sf"/>
</dbReference>
<dbReference type="RefSeq" id="WP_271434435.1">
    <property type="nucleotide sequence ID" value="NZ_CP073355.1"/>
</dbReference>
<proteinExistence type="predicted"/>
<dbReference type="Gene3D" id="3.30.565.10">
    <property type="entry name" value="Histidine kinase-like ATPase, C-terminal domain"/>
    <property type="match status" value="1"/>
</dbReference>
<dbReference type="InterPro" id="IPR051257">
    <property type="entry name" value="Diverse_CBS-Domain"/>
</dbReference>
<evidence type="ECO:0000313" key="6">
    <source>
        <dbReference type="Proteomes" id="UP001056539"/>
    </source>
</evidence>
<dbReference type="Pfam" id="PF00571">
    <property type="entry name" value="CBS"/>
    <property type="match status" value="2"/>
</dbReference>
<accession>A0AAX3BAK6</accession>
<keyword evidence="6" id="KW-1185">Reference proteome</keyword>
<dbReference type="EMBL" id="CP073355">
    <property type="protein sequence ID" value="URA09307.1"/>
    <property type="molecule type" value="Genomic_DNA"/>
</dbReference>
<feature type="domain" description="CBS" evidence="4">
    <location>
        <begin position="29"/>
        <end position="87"/>
    </location>
</feature>
<dbReference type="PROSITE" id="PS51371">
    <property type="entry name" value="CBS"/>
    <property type="match status" value="2"/>
</dbReference>
<sequence>MKNPIPINTEKSANAVMEILLRLKVRDAMQKKIYTATPEDSLRTVQHIMKDKKISGVPIVEGQQLVGIVSVNDIINALDGGYIENKVKDHMVTNLIVLEDDMPLSFALSFFNKFSYRRFPVIDRDKKLVGILTSRDILSALVSELNKEIKTLENRIKDKSEVSEAISREFIIKRYDFEHAGQASFELKRILKDKKIPPAIIRRASIASYELEMNIVIHSVGGKMRFVIDDKKIETIAKDDGPGIADIEAALREGFSTASEWIRSLGFGAGMGLPNTKRVSDEFHIFSEVGKGTEIQSIIYLEGKP</sequence>
<evidence type="ECO:0000256" key="1">
    <source>
        <dbReference type="ARBA" id="ARBA00023122"/>
    </source>
</evidence>
<reference evidence="5" key="2">
    <citation type="submission" date="2022-06" db="EMBL/GenBank/DDBJ databases">
        <title>Thermospira aquatica gen. nov., sp. nov.</title>
        <authorList>
            <person name="Ben Ali Gam Z."/>
            <person name="Labat M."/>
        </authorList>
    </citation>
    <scope>NUCLEOTIDE SEQUENCE</scope>
    <source>
        <strain evidence="5">F1F22</strain>
    </source>
</reference>
<evidence type="ECO:0000313" key="5">
    <source>
        <dbReference type="EMBL" id="URA09307.1"/>
    </source>
</evidence>
<name>A0AAX3BAK6_9SPIR</name>
<reference evidence="5" key="1">
    <citation type="submission" date="2021-04" db="EMBL/GenBank/DDBJ databases">
        <authorList>
            <person name="Postec A."/>
        </authorList>
    </citation>
    <scope>NUCLEOTIDE SEQUENCE</scope>
    <source>
        <strain evidence="5">F1F22</strain>
    </source>
</reference>
<evidence type="ECO:0000256" key="3">
    <source>
        <dbReference type="SAM" id="Coils"/>
    </source>
</evidence>
<protein>
    <submittedName>
        <fullName evidence="5">CBS domain-containing protein</fullName>
    </submittedName>
</protein>
<dbReference type="KEGG" id="taqu:KDW03_07335"/>
<keyword evidence="3" id="KW-0175">Coiled coil</keyword>